<dbReference type="InterPro" id="IPR000488">
    <property type="entry name" value="Death_dom"/>
</dbReference>
<proteinExistence type="predicted"/>
<feature type="region of interest" description="Disordered" evidence="2">
    <location>
        <begin position="163"/>
        <end position="183"/>
    </location>
</feature>
<evidence type="ECO:0000313" key="5">
    <source>
        <dbReference type="Proteomes" id="UP000225706"/>
    </source>
</evidence>
<dbReference type="InterPro" id="IPR011029">
    <property type="entry name" value="DEATH-like_dom_sf"/>
</dbReference>
<accession>A0A2B4SHK2</accession>
<feature type="coiled-coil region" evidence="1">
    <location>
        <begin position="4"/>
        <end position="38"/>
    </location>
</feature>
<dbReference type="EMBL" id="LSMT01000085">
    <property type="protein sequence ID" value="PFX28340.1"/>
    <property type="molecule type" value="Genomic_DNA"/>
</dbReference>
<dbReference type="Pfam" id="PF00531">
    <property type="entry name" value="Death"/>
    <property type="match status" value="1"/>
</dbReference>
<evidence type="ECO:0000313" key="4">
    <source>
        <dbReference type="EMBL" id="PFX28340.1"/>
    </source>
</evidence>
<dbReference type="OrthoDB" id="5985756at2759"/>
<dbReference type="CDD" id="cd01670">
    <property type="entry name" value="Death"/>
    <property type="match status" value="1"/>
</dbReference>
<evidence type="ECO:0000256" key="2">
    <source>
        <dbReference type="SAM" id="MobiDB-lite"/>
    </source>
</evidence>
<feature type="compositionally biased region" description="Basic and acidic residues" evidence="2">
    <location>
        <begin position="314"/>
        <end position="330"/>
    </location>
</feature>
<evidence type="ECO:0000259" key="3">
    <source>
        <dbReference type="PROSITE" id="PS50017"/>
    </source>
</evidence>
<gene>
    <name evidence="4" type="ORF">AWC38_SpisGene6927</name>
</gene>
<protein>
    <recommendedName>
        <fullName evidence="3">Death domain-containing protein</fullName>
    </recommendedName>
</protein>
<organism evidence="4 5">
    <name type="scientific">Stylophora pistillata</name>
    <name type="common">Smooth cauliflower coral</name>
    <dbReference type="NCBI Taxonomy" id="50429"/>
    <lineage>
        <taxon>Eukaryota</taxon>
        <taxon>Metazoa</taxon>
        <taxon>Cnidaria</taxon>
        <taxon>Anthozoa</taxon>
        <taxon>Hexacorallia</taxon>
        <taxon>Scleractinia</taxon>
        <taxon>Astrocoeniina</taxon>
        <taxon>Pocilloporidae</taxon>
        <taxon>Stylophora</taxon>
    </lineage>
</organism>
<feature type="compositionally biased region" description="Polar residues" evidence="2">
    <location>
        <begin position="165"/>
        <end position="178"/>
    </location>
</feature>
<reference evidence="5" key="1">
    <citation type="journal article" date="2017" name="bioRxiv">
        <title>Comparative analysis of the genomes of Stylophora pistillata and Acropora digitifera provides evidence for extensive differences between species of corals.</title>
        <authorList>
            <person name="Voolstra C.R."/>
            <person name="Li Y."/>
            <person name="Liew Y.J."/>
            <person name="Baumgarten S."/>
            <person name="Zoccola D."/>
            <person name="Flot J.-F."/>
            <person name="Tambutte S."/>
            <person name="Allemand D."/>
            <person name="Aranda M."/>
        </authorList>
    </citation>
    <scope>NUCLEOTIDE SEQUENCE [LARGE SCALE GENOMIC DNA]</scope>
</reference>
<dbReference type="SUPFAM" id="SSF47986">
    <property type="entry name" value="DEATH domain"/>
    <property type="match status" value="1"/>
</dbReference>
<keyword evidence="1" id="KW-0175">Coiled coil</keyword>
<comment type="caution">
    <text evidence="4">The sequence shown here is derived from an EMBL/GenBank/DDBJ whole genome shotgun (WGS) entry which is preliminary data.</text>
</comment>
<feature type="domain" description="Death" evidence="3">
    <location>
        <begin position="212"/>
        <end position="285"/>
    </location>
</feature>
<dbReference type="GO" id="GO:0007165">
    <property type="term" value="P:signal transduction"/>
    <property type="evidence" value="ECO:0007669"/>
    <property type="project" value="InterPro"/>
</dbReference>
<feature type="compositionally biased region" description="Basic and acidic residues" evidence="2">
    <location>
        <begin position="352"/>
        <end position="364"/>
    </location>
</feature>
<dbReference type="Proteomes" id="UP000225706">
    <property type="component" value="Unassembled WGS sequence"/>
</dbReference>
<dbReference type="Gene3D" id="1.10.533.10">
    <property type="entry name" value="Death Domain, Fas"/>
    <property type="match status" value="1"/>
</dbReference>
<sequence length="364" mass="41625">MAASQEIGNRLEEMAKKIQELENAKEDGTNLLEGLKEEVSEQSMRFKEECAQLGENLEEKLKKNWGKLEDYVKELSQLRGDAKEIGNRLEEMAKKIQELENAKEDGTNLLEIRSGLEDMENKIQELENAKDDRKNSLISASSMPSPQEKDSRIEIRADAVEETYTETPLSREQPSVRETSAFVESPEDDLALIGELRNRTVTQRIATRCQAHIGNCWRTLGVFFEIDESVLNNIETDFPTAEEKGFKVLEIWRDKEGRSATVRCLEDALLEIGKRRIAENILDIVREERGRESKQKGDRSKGFRKLENESERVKRLENVRRDNVENRKPAAGEPSKTPLKKKRSKSSGATKKKADIVKEADINY</sequence>
<name>A0A2B4SHK2_STYPI</name>
<feature type="compositionally biased region" description="Polar residues" evidence="2">
    <location>
        <begin position="136"/>
        <end position="145"/>
    </location>
</feature>
<keyword evidence="5" id="KW-1185">Reference proteome</keyword>
<feature type="region of interest" description="Disordered" evidence="2">
    <location>
        <begin position="314"/>
        <end position="364"/>
    </location>
</feature>
<dbReference type="AlphaFoldDB" id="A0A2B4SHK2"/>
<dbReference type="Gene3D" id="1.20.120.20">
    <property type="entry name" value="Apolipoprotein"/>
    <property type="match status" value="1"/>
</dbReference>
<feature type="region of interest" description="Disordered" evidence="2">
    <location>
        <begin position="127"/>
        <end position="151"/>
    </location>
</feature>
<evidence type="ECO:0000256" key="1">
    <source>
        <dbReference type="SAM" id="Coils"/>
    </source>
</evidence>
<dbReference type="PROSITE" id="PS50017">
    <property type="entry name" value="DEATH_DOMAIN"/>
    <property type="match status" value="1"/>
</dbReference>